<dbReference type="GO" id="GO:0019948">
    <property type="term" value="F:SUMO activating enzyme activity"/>
    <property type="evidence" value="ECO:0007669"/>
    <property type="project" value="TreeGrafter"/>
</dbReference>
<dbReference type="Pfam" id="PF10585">
    <property type="entry name" value="UBA_E1_SCCH"/>
    <property type="match status" value="3"/>
</dbReference>
<dbReference type="Pfam" id="PF00899">
    <property type="entry name" value="ThiF"/>
    <property type="match status" value="2"/>
</dbReference>
<feature type="compositionally biased region" description="Basic and acidic residues" evidence="9">
    <location>
        <begin position="71"/>
        <end position="84"/>
    </location>
</feature>
<feature type="region of interest" description="Disordered" evidence="9">
    <location>
        <begin position="961"/>
        <end position="997"/>
    </location>
</feature>
<feature type="domain" description="Ubiquitin-activating enzyme E1 C-terminal" evidence="11">
    <location>
        <begin position="1226"/>
        <end position="1389"/>
    </location>
</feature>
<evidence type="ECO:0000256" key="8">
    <source>
        <dbReference type="PROSITE-ProRule" id="PRU10132"/>
    </source>
</evidence>
<feature type="region of interest" description="Disordered" evidence="9">
    <location>
        <begin position="1439"/>
        <end position="1471"/>
    </location>
</feature>
<dbReference type="SMART" id="SM00985">
    <property type="entry name" value="UBA_e1_C"/>
    <property type="match status" value="1"/>
</dbReference>
<dbReference type="InterPro" id="IPR019572">
    <property type="entry name" value="UBA_E1_SCCH"/>
</dbReference>
<dbReference type="InterPro" id="IPR042449">
    <property type="entry name" value="Ub-E1_IAD_1"/>
</dbReference>
<feature type="compositionally biased region" description="Gly residues" evidence="9">
    <location>
        <begin position="1074"/>
        <end position="1085"/>
    </location>
</feature>
<keyword evidence="13" id="KW-1185">Reference proteome</keyword>
<organism evidence="12 13">
    <name type="scientific">Tribonema minus</name>
    <dbReference type="NCBI Taxonomy" id="303371"/>
    <lineage>
        <taxon>Eukaryota</taxon>
        <taxon>Sar</taxon>
        <taxon>Stramenopiles</taxon>
        <taxon>Ochrophyta</taxon>
        <taxon>PX clade</taxon>
        <taxon>Xanthophyceae</taxon>
        <taxon>Tribonematales</taxon>
        <taxon>Tribonemataceae</taxon>
        <taxon>Tribonema</taxon>
    </lineage>
</organism>
<dbReference type="PANTHER" id="PTHR10953">
    <property type="entry name" value="UBIQUITIN-ACTIVATING ENZYME E1"/>
    <property type="match status" value="1"/>
</dbReference>
<feature type="region of interest" description="Disordered" evidence="9">
    <location>
        <begin position="789"/>
        <end position="808"/>
    </location>
</feature>
<dbReference type="InterPro" id="IPR000011">
    <property type="entry name" value="UBQ/SUMO-activ_enz_E1-like"/>
</dbReference>
<sequence>MHSAAQAARLLLLLLPCCWLAASSSSGGGNSGHRALKAPYAVRGGSAGSQDEYFSGGSIPAYQDGYQPQRNQHDPHEPQQHKEAEEDAPALDEALYSRQLYVMGKDAMLRMGKSDVLITGLSGLGAEIAKNVILAGVKSVTLHDERPATWNDLASHFCLSPDSVGKPRAEESLAFLRELNPYVEVRLLRGPLPLGAVAAGAYGVVCAVDETLGAQLALNDAARAGGARFVSASARGAFASAFCDFGDAFTVHDADGQEPRAVLVSRVTADGCVEFVRDERHGFDVGDRLRLEGLEARGAAGGGSGGGSGGAAALEGRELEVVSVDGPFALHVAVAPGGLAEGAEAVHGRAVQVKAPRRVAFRPLRAALAPPHVDALLVPSDFAKCAPRRALTVHACFLTLDRFRRGHGGRLPRAGSARDAAAFLALVQAHPLFAGRAWGPDADVARAFARTAAGNFGPVSAFYGGLVAQEVLKAASGLFVPLRQFMYYDCAEALPAPPRARARRALRALMRQRVLLVGAGAIGCELLKNFALMGVGCRSAGDDADGGGSGGGGDALSGAAADSEEEDEEEGDGGEGGDDRGVIVTDMDTIEKSNLNRQFLFRARDVGRAKSEAAAAAARAMNPALRVAPLLKRVGRESEDYFGDAFWERLDVAINALDNVEARLYVDARAVRAARPLLESGTLGARGNTQVVLPGLSESYGASADPEDASVPLCTLKHFPSDIAHTIHWARDVFDGFFALRPGAANRVLAAAGDAAAERALLSELAAQGAAAACAALLDAAADLTVHSGGGGGSSGGSGSGGTGGSGGGAGGGSGYGGGDYVAGTSGAFTDGYTGEYGGSYGDGYAGEYGGGSGQYDYSGYGGDSGYDGSSGYDSGAAYNGDGGGFTAPNAGGSGYGSSGHGADGYTGGDDYTGGAPSGGDGGGGGGGSGVVEFADCLQWAKAQFRALFVREVEELMAQHPLDSVDEEGDPFWTGARRPPRAPALDSRQPSHSSNHVERLRKWLTADASSASAPPPPLSHSATLTARAAAPRARPREFVWWAAVLRARVYGIPIPRSLSELHSQPRSPHPAAAAGGGSSGGGGEWRGGDYSSSGGGGGQYEQPPGGGGNDAGEEGGEGLEAALAAARAAALEWRARGLPALSPLKFEKDDDANGHVDFIAAASNLRAAAYGIPPADRLRTKRVAGRIVPAIATTTAVVAGLACVELAKLAALTPRRGARVPSAAPFKNAFVNLAEPFVAFSEPAEAERAPWARGTFTVWDRAAVRGARDLTLRGLLALLRREHGAARTSVHAGDALLYASFLDPGGEDEAKLSARVVDLAAEGDDGGGGDSGGGGGGDADGELSSGEEPSSELGAAAARARRRQPRQFFLDLDVVAEDSEGDDVPLPIVRLDIRDNWRGSGEGEGGNAAAAAAAAAGQGWLARAKSAWQRAAEALRSLQQRAAEQLSDGEGESSSSEDERDAEGERGGGGR</sequence>
<proteinExistence type="inferred from homology"/>
<dbReference type="Gene3D" id="2.40.30.180">
    <property type="entry name" value="Ubiquitin-activating enzyme E1, FCCH domain"/>
    <property type="match status" value="1"/>
</dbReference>
<evidence type="ECO:0000256" key="5">
    <source>
        <dbReference type="ARBA" id="ARBA00022741"/>
    </source>
</evidence>
<comment type="similarity">
    <text evidence="3">Belongs to the ubiquitin-activating E1 family.</text>
</comment>
<dbReference type="PANTHER" id="PTHR10953:SF4">
    <property type="entry name" value="UBIQUITIN-ACTIVATING ENZYME E1 C-TERMINAL DOMAIN-CONTAINING PROTEIN"/>
    <property type="match status" value="1"/>
</dbReference>
<dbReference type="FunFam" id="3.50.50.80:FF:000001">
    <property type="entry name" value="ubiquitin-like modifier-activating enzyme 1"/>
    <property type="match status" value="1"/>
</dbReference>
<feature type="region of interest" description="Disordered" evidence="9">
    <location>
        <begin position="543"/>
        <end position="582"/>
    </location>
</feature>
<evidence type="ECO:0000256" key="1">
    <source>
        <dbReference type="ARBA" id="ARBA00004718"/>
    </source>
</evidence>
<evidence type="ECO:0000256" key="4">
    <source>
        <dbReference type="ARBA" id="ARBA00022598"/>
    </source>
</evidence>
<feature type="compositionally biased region" description="Gly residues" evidence="9">
    <location>
        <begin position="1093"/>
        <end position="1110"/>
    </location>
</feature>
<dbReference type="GO" id="GO:0031510">
    <property type="term" value="C:SUMO activating enzyme complex"/>
    <property type="evidence" value="ECO:0007669"/>
    <property type="project" value="TreeGrafter"/>
</dbReference>
<evidence type="ECO:0000256" key="10">
    <source>
        <dbReference type="SAM" id="SignalP"/>
    </source>
</evidence>
<feature type="region of interest" description="Disordered" evidence="9">
    <location>
        <begin position="1321"/>
        <end position="1358"/>
    </location>
</feature>
<dbReference type="OrthoDB" id="10252231at2759"/>
<evidence type="ECO:0000256" key="6">
    <source>
        <dbReference type="ARBA" id="ARBA00022786"/>
    </source>
</evidence>
<dbReference type="GO" id="GO:0016567">
    <property type="term" value="P:protein ubiquitination"/>
    <property type="evidence" value="ECO:0007669"/>
    <property type="project" value="UniProtKB-UniPathway"/>
</dbReference>
<keyword evidence="7" id="KW-0067">ATP-binding</keyword>
<evidence type="ECO:0000313" key="12">
    <source>
        <dbReference type="EMBL" id="KAG5185600.1"/>
    </source>
</evidence>
<keyword evidence="5" id="KW-0547">Nucleotide-binding</keyword>
<dbReference type="UniPathway" id="UPA00143"/>
<dbReference type="Gene3D" id="1.10.10.2660">
    <property type="entry name" value="Ubiquitin-activating enzyme E1, SCCH domain"/>
    <property type="match status" value="2"/>
</dbReference>
<evidence type="ECO:0000313" key="13">
    <source>
        <dbReference type="Proteomes" id="UP000664859"/>
    </source>
</evidence>
<feature type="region of interest" description="Disordered" evidence="9">
    <location>
        <begin position="908"/>
        <end position="927"/>
    </location>
</feature>
<dbReference type="Gene3D" id="3.40.50.12550">
    <property type="entry name" value="Ubiquitin-activating enzyme E1, inactive adenylation domain, subdomain 2"/>
    <property type="match status" value="1"/>
</dbReference>
<dbReference type="InterPro" id="IPR045886">
    <property type="entry name" value="ThiF/MoeB/HesA"/>
</dbReference>
<comment type="pathway">
    <text evidence="2">Protein modification; protein ubiquitination.</text>
</comment>
<accession>A0A835Z5W8</accession>
<dbReference type="GO" id="GO:0005524">
    <property type="term" value="F:ATP binding"/>
    <property type="evidence" value="ECO:0007669"/>
    <property type="project" value="UniProtKB-KW"/>
</dbReference>
<feature type="compositionally biased region" description="Low complexity" evidence="9">
    <location>
        <begin position="1342"/>
        <end position="1358"/>
    </location>
</feature>
<dbReference type="InterPro" id="IPR035985">
    <property type="entry name" value="Ubiquitin-activating_enz"/>
</dbReference>
<feature type="compositionally biased region" description="Gly residues" evidence="9">
    <location>
        <begin position="546"/>
        <end position="555"/>
    </location>
</feature>
<comment type="caution">
    <text evidence="12">The sequence shown here is derived from an EMBL/GenBank/DDBJ whole genome shotgun (WGS) entry which is preliminary data.</text>
</comment>
<dbReference type="InterPro" id="IPR042063">
    <property type="entry name" value="Ubi_acti_E1_SCCH"/>
</dbReference>
<feature type="active site" description="Glycyl thioester intermediate" evidence="8">
    <location>
        <position position="714"/>
    </location>
</feature>
<dbReference type="InterPro" id="IPR033127">
    <property type="entry name" value="UBQ-activ_enz_E1_Cys_AS"/>
</dbReference>
<dbReference type="Gene3D" id="1.10.10.520">
    <property type="entry name" value="Ubiquitin activating enzymes (Uba3). Chain: B, domain 2"/>
    <property type="match status" value="1"/>
</dbReference>
<dbReference type="InterPro" id="IPR000594">
    <property type="entry name" value="ThiF_NAD_FAD-bd"/>
</dbReference>
<keyword evidence="6" id="KW-0833">Ubl conjugation pathway</keyword>
<dbReference type="GO" id="GO:0016925">
    <property type="term" value="P:protein sumoylation"/>
    <property type="evidence" value="ECO:0007669"/>
    <property type="project" value="UniProtKB-UniPathway"/>
</dbReference>
<comment type="pathway">
    <text evidence="1">Protein modification; protein sumoylation.</text>
</comment>
<feature type="region of interest" description="Disordered" evidence="9">
    <location>
        <begin position="60"/>
        <end position="87"/>
    </location>
</feature>
<dbReference type="EMBL" id="JAFCMP010000125">
    <property type="protein sequence ID" value="KAG5185600.1"/>
    <property type="molecule type" value="Genomic_DNA"/>
</dbReference>
<evidence type="ECO:0000259" key="11">
    <source>
        <dbReference type="SMART" id="SM00985"/>
    </source>
</evidence>
<feature type="signal peptide" evidence="10">
    <location>
        <begin position="1"/>
        <end position="23"/>
    </location>
</feature>
<keyword evidence="10" id="KW-0732">Signal</keyword>
<evidence type="ECO:0000256" key="7">
    <source>
        <dbReference type="ARBA" id="ARBA00022840"/>
    </source>
</evidence>
<dbReference type="PRINTS" id="PR01849">
    <property type="entry name" value="UBIQUITINACT"/>
</dbReference>
<feature type="compositionally biased region" description="Acidic residues" evidence="9">
    <location>
        <begin position="1447"/>
        <end position="1462"/>
    </location>
</feature>
<evidence type="ECO:0000256" key="3">
    <source>
        <dbReference type="ARBA" id="ARBA00005673"/>
    </source>
</evidence>
<dbReference type="Gene3D" id="3.10.290.60">
    <property type="entry name" value="Ubiquitin-activating enzyme E1, UFD domain"/>
    <property type="match status" value="1"/>
</dbReference>
<feature type="compositionally biased region" description="Gly residues" evidence="9">
    <location>
        <begin position="1328"/>
        <end position="1338"/>
    </location>
</feature>
<gene>
    <name evidence="12" type="ORF">JKP88DRAFT_268262</name>
</gene>
<feature type="compositionally biased region" description="Acidic residues" evidence="9">
    <location>
        <begin position="562"/>
        <end position="576"/>
    </location>
</feature>
<protein>
    <recommendedName>
        <fullName evidence="11">Ubiquitin-activating enzyme E1 C-terminal domain-containing protein</fullName>
    </recommendedName>
</protein>
<evidence type="ECO:0000256" key="9">
    <source>
        <dbReference type="SAM" id="MobiDB-lite"/>
    </source>
</evidence>
<evidence type="ECO:0000256" key="2">
    <source>
        <dbReference type="ARBA" id="ARBA00004906"/>
    </source>
</evidence>
<feature type="region of interest" description="Disordered" evidence="9">
    <location>
        <begin position="1061"/>
        <end position="1115"/>
    </location>
</feature>
<dbReference type="Gene3D" id="3.40.50.720">
    <property type="entry name" value="NAD(P)-binding Rossmann-like Domain"/>
    <property type="match status" value="1"/>
</dbReference>
<dbReference type="SUPFAM" id="SSF69572">
    <property type="entry name" value="Activating enzymes of the ubiquitin-like proteins"/>
    <property type="match status" value="2"/>
</dbReference>
<dbReference type="UniPathway" id="UPA00886"/>
<dbReference type="GO" id="GO:0005737">
    <property type="term" value="C:cytoplasm"/>
    <property type="evidence" value="ECO:0007669"/>
    <property type="project" value="TreeGrafter"/>
</dbReference>
<dbReference type="Gene3D" id="3.50.50.80">
    <property type="entry name" value="Ubiquitin-activating enzyme E1, inactive adenylation domain, subdomain 1"/>
    <property type="match status" value="1"/>
</dbReference>
<dbReference type="InterPro" id="IPR038252">
    <property type="entry name" value="UBA_E1_C_sf"/>
</dbReference>
<dbReference type="InterPro" id="IPR018965">
    <property type="entry name" value="Ub-activating_enz_E1_C"/>
</dbReference>
<dbReference type="InterPro" id="IPR023318">
    <property type="entry name" value="Ub_act_enz_dom_a_sf"/>
</dbReference>
<name>A0A835Z5W8_9STRA</name>
<dbReference type="InterPro" id="IPR042302">
    <property type="entry name" value="E1_FCCH_sf"/>
</dbReference>
<dbReference type="PROSITE" id="PS00865">
    <property type="entry name" value="UBIQUITIN_ACTIVAT_2"/>
    <property type="match status" value="1"/>
</dbReference>
<keyword evidence="4" id="KW-0436">Ligase</keyword>
<feature type="chain" id="PRO_5032482941" description="Ubiquitin-activating enzyme E1 C-terminal domain-containing protein" evidence="10">
    <location>
        <begin position="24"/>
        <end position="1471"/>
    </location>
</feature>
<dbReference type="Proteomes" id="UP000664859">
    <property type="component" value="Unassembled WGS sequence"/>
</dbReference>
<reference evidence="12" key="1">
    <citation type="submission" date="2021-02" db="EMBL/GenBank/DDBJ databases">
        <title>First Annotated Genome of the Yellow-green Alga Tribonema minus.</title>
        <authorList>
            <person name="Mahan K.M."/>
        </authorList>
    </citation>
    <scope>NUCLEOTIDE SEQUENCE</scope>
    <source>
        <strain evidence="12">UTEX B ZZ1240</strain>
    </source>
</reference>